<evidence type="ECO:0000313" key="2">
    <source>
        <dbReference type="EMBL" id="GAH73497.1"/>
    </source>
</evidence>
<feature type="non-terminal residue" evidence="2">
    <location>
        <position position="209"/>
    </location>
</feature>
<protein>
    <recommendedName>
        <fullName evidence="3">Succinyl-CoA--3-ketoacid-CoA transferase</fullName>
    </recommendedName>
</protein>
<dbReference type="NCBIfam" id="TIGR02428">
    <property type="entry name" value="pcaJ_scoB_fam"/>
    <property type="match status" value="1"/>
</dbReference>
<reference evidence="2" key="1">
    <citation type="journal article" date="2014" name="Front. Microbiol.">
        <title>High frequency of phylogenetically diverse reductive dehalogenase-homologous genes in deep subseafloor sedimentary metagenomes.</title>
        <authorList>
            <person name="Kawai M."/>
            <person name="Futagami T."/>
            <person name="Toyoda A."/>
            <person name="Takaki Y."/>
            <person name="Nishi S."/>
            <person name="Hori S."/>
            <person name="Arai W."/>
            <person name="Tsubouchi T."/>
            <person name="Morono Y."/>
            <person name="Uchiyama I."/>
            <person name="Ito T."/>
            <person name="Fujiyama A."/>
            <person name="Inagaki F."/>
            <person name="Takami H."/>
        </authorList>
    </citation>
    <scope>NUCLEOTIDE SEQUENCE</scope>
    <source>
        <strain evidence="2">Expedition CK06-06</strain>
    </source>
</reference>
<accession>X1HVN4</accession>
<dbReference type="Gene3D" id="3.40.1080.10">
    <property type="entry name" value="Glutaconate Coenzyme A-transferase"/>
    <property type="match status" value="1"/>
</dbReference>
<dbReference type="GO" id="GO:0008410">
    <property type="term" value="F:CoA-transferase activity"/>
    <property type="evidence" value="ECO:0007669"/>
    <property type="project" value="InterPro"/>
</dbReference>
<evidence type="ECO:0000256" key="1">
    <source>
        <dbReference type="ARBA" id="ARBA00022679"/>
    </source>
</evidence>
<sequence length="209" mass="22616">MTTEVKRLEGLSRELIALRCANELQEGMYVNLGIGIPTLVSNWIEGRDIILEAEIGMLNTGPIADGEQIDQDLINASCQPVTELPGTCYFSDCESFAMIRGGYMDAAVLGALQVSETGDMAGWNNPNRGFPEHIGNIGGSMDLASGAKRLFICMEHTTTDGRPKIVKECTYPLTVRGKVSLIITNLAVIEVVKEGLLLKEIIPGLTTED</sequence>
<comment type="caution">
    <text evidence="2">The sequence shown here is derived from an EMBL/GenBank/DDBJ whole genome shotgun (WGS) entry which is preliminary data.</text>
</comment>
<dbReference type="PANTHER" id="PTHR13707:SF57">
    <property type="entry name" value="SUCCINYL-COA:3-KETOACID COENZYME A TRANSFERASE SUBUNIT B-RELATED"/>
    <property type="match status" value="1"/>
</dbReference>
<dbReference type="SUPFAM" id="SSF100950">
    <property type="entry name" value="NagB/RpiA/CoA transferase-like"/>
    <property type="match status" value="1"/>
</dbReference>
<dbReference type="InterPro" id="IPR037171">
    <property type="entry name" value="NagB/RpiA_transferase-like"/>
</dbReference>
<proteinExistence type="predicted"/>
<keyword evidence="1" id="KW-0808">Transferase</keyword>
<evidence type="ECO:0008006" key="3">
    <source>
        <dbReference type="Google" id="ProtNLM"/>
    </source>
</evidence>
<dbReference type="InterPro" id="IPR012791">
    <property type="entry name" value="3-oxoacid_CoA-transf_B"/>
</dbReference>
<dbReference type="Pfam" id="PF01144">
    <property type="entry name" value="CoA_trans"/>
    <property type="match status" value="1"/>
</dbReference>
<dbReference type="EMBL" id="BARU01033968">
    <property type="protein sequence ID" value="GAH73497.1"/>
    <property type="molecule type" value="Genomic_DNA"/>
</dbReference>
<gene>
    <name evidence="2" type="ORF">S03H2_53372</name>
</gene>
<dbReference type="PANTHER" id="PTHR13707">
    <property type="entry name" value="KETOACID-COENZYME A TRANSFERASE"/>
    <property type="match status" value="1"/>
</dbReference>
<dbReference type="InterPro" id="IPR004165">
    <property type="entry name" value="CoA_trans_fam_I"/>
</dbReference>
<dbReference type="AlphaFoldDB" id="X1HVN4"/>
<name>X1HVN4_9ZZZZ</name>
<dbReference type="SMART" id="SM00882">
    <property type="entry name" value="CoA_trans"/>
    <property type="match status" value="1"/>
</dbReference>
<organism evidence="2">
    <name type="scientific">marine sediment metagenome</name>
    <dbReference type="NCBI Taxonomy" id="412755"/>
    <lineage>
        <taxon>unclassified sequences</taxon>
        <taxon>metagenomes</taxon>
        <taxon>ecological metagenomes</taxon>
    </lineage>
</organism>